<name>A0A1D1VTE4_RAMVA</name>
<dbReference type="Proteomes" id="UP000186922">
    <property type="component" value="Unassembled WGS sequence"/>
</dbReference>
<feature type="region of interest" description="Disordered" evidence="1">
    <location>
        <begin position="117"/>
        <end position="151"/>
    </location>
</feature>
<comment type="caution">
    <text evidence="2">The sequence shown here is derived from an EMBL/GenBank/DDBJ whole genome shotgun (WGS) entry which is preliminary data.</text>
</comment>
<gene>
    <name evidence="2" type="primary">RvY_13892-1</name>
    <name evidence="2" type="synonym">RvY_13892.1</name>
    <name evidence="2" type="ORF">RvY_13892</name>
</gene>
<sequence length="333" mass="36892">MAHTLAWIAQKFRRTPGNYWRTTMSVRSHRYSNKVVVSIVPSLAKETLILTLLSFDTGLSVKPPSISVHASKTASLPHNHTSADQDSAVRLAQPSGGEDRKKLKRRLRIDTLLQGKNRRKKLSESDDRSWCGRSISSASRDSTPSLSSTDSRFLASTCTSSDFVPVRQCERRIRAKILQNAVLDDDLGIGIGDDENQKRSWHKPRVCNKEVVQHRCSQGRILLQVRQASGDLEWLEQSTVEESLVERYKAERLKLGEQLIAPGRKPNRPSSATAGPGRRPGRPGKQKANEGWISVLVGPDDQHSPKGASVPSSYAATSSSSSLDSEWESEISF</sequence>
<protein>
    <submittedName>
        <fullName evidence="2">Uncharacterized protein</fullName>
    </submittedName>
</protein>
<dbReference type="AlphaFoldDB" id="A0A1D1VTE4"/>
<feature type="compositionally biased region" description="Low complexity" evidence="1">
    <location>
        <begin position="308"/>
        <end position="324"/>
    </location>
</feature>
<proteinExistence type="predicted"/>
<evidence type="ECO:0000313" key="3">
    <source>
        <dbReference type="Proteomes" id="UP000186922"/>
    </source>
</evidence>
<reference evidence="2 3" key="1">
    <citation type="journal article" date="2016" name="Nat. Commun.">
        <title>Extremotolerant tardigrade genome and improved radiotolerance of human cultured cells by tardigrade-unique protein.</title>
        <authorList>
            <person name="Hashimoto T."/>
            <person name="Horikawa D.D."/>
            <person name="Saito Y."/>
            <person name="Kuwahara H."/>
            <person name="Kozuka-Hata H."/>
            <person name="Shin-I T."/>
            <person name="Minakuchi Y."/>
            <person name="Ohishi K."/>
            <person name="Motoyama A."/>
            <person name="Aizu T."/>
            <person name="Enomoto A."/>
            <person name="Kondo K."/>
            <person name="Tanaka S."/>
            <person name="Hara Y."/>
            <person name="Koshikawa S."/>
            <person name="Sagara H."/>
            <person name="Miura T."/>
            <person name="Yokobori S."/>
            <person name="Miyagawa K."/>
            <person name="Suzuki Y."/>
            <person name="Kubo T."/>
            <person name="Oyama M."/>
            <person name="Kohara Y."/>
            <person name="Fujiyama A."/>
            <person name="Arakawa K."/>
            <person name="Katayama T."/>
            <person name="Toyoda A."/>
            <person name="Kunieda T."/>
        </authorList>
    </citation>
    <scope>NUCLEOTIDE SEQUENCE [LARGE SCALE GENOMIC DNA]</scope>
    <source>
        <strain evidence="2 3">YOKOZUNA-1</strain>
    </source>
</reference>
<keyword evidence="3" id="KW-1185">Reference proteome</keyword>
<dbReference type="EMBL" id="BDGG01000009">
    <property type="protein sequence ID" value="GAV03473.1"/>
    <property type="molecule type" value="Genomic_DNA"/>
</dbReference>
<evidence type="ECO:0000313" key="2">
    <source>
        <dbReference type="EMBL" id="GAV03473.1"/>
    </source>
</evidence>
<feature type="region of interest" description="Disordered" evidence="1">
    <location>
        <begin position="260"/>
        <end position="333"/>
    </location>
</feature>
<feature type="compositionally biased region" description="Polar residues" evidence="1">
    <location>
        <begin position="73"/>
        <end position="85"/>
    </location>
</feature>
<feature type="compositionally biased region" description="Polar residues" evidence="1">
    <location>
        <begin position="134"/>
        <end position="151"/>
    </location>
</feature>
<organism evidence="2 3">
    <name type="scientific">Ramazzottius varieornatus</name>
    <name type="common">Water bear</name>
    <name type="synonym">Tardigrade</name>
    <dbReference type="NCBI Taxonomy" id="947166"/>
    <lineage>
        <taxon>Eukaryota</taxon>
        <taxon>Metazoa</taxon>
        <taxon>Ecdysozoa</taxon>
        <taxon>Tardigrada</taxon>
        <taxon>Eutardigrada</taxon>
        <taxon>Parachela</taxon>
        <taxon>Hypsibioidea</taxon>
        <taxon>Ramazzottiidae</taxon>
        <taxon>Ramazzottius</taxon>
    </lineage>
</organism>
<evidence type="ECO:0000256" key="1">
    <source>
        <dbReference type="SAM" id="MobiDB-lite"/>
    </source>
</evidence>
<accession>A0A1D1VTE4</accession>
<dbReference type="OrthoDB" id="10659818at2759"/>
<feature type="region of interest" description="Disordered" evidence="1">
    <location>
        <begin position="73"/>
        <end position="102"/>
    </location>
</feature>